<sequence length="77" mass="8270">MIALADKVVATLSLKPDSSNRLIIKTMSQLAYRIAAELGCKQPNSANVNKPGIATSDADPLWFKAMNHRAKNPFGSA</sequence>
<gene>
    <name evidence="1" type="ordered locus">BAV3246</name>
</gene>
<protein>
    <submittedName>
        <fullName evidence="1">Uncharacterized protein</fullName>
    </submittedName>
</protein>
<dbReference type="EMBL" id="AM167904">
    <property type="protein sequence ID" value="CAJ50856.1"/>
    <property type="molecule type" value="Genomic_DNA"/>
</dbReference>
<name>Q2KU04_BORA1</name>
<reference evidence="1 2" key="1">
    <citation type="journal article" date="2006" name="J. Bacteriol.">
        <title>Comparison of the genome sequence of the poultry pathogen Bordetella avium with those of B. bronchiseptica, B. pertussis, and B. parapertussis reveals extensive diversity in surface structures associated with host interaction.</title>
        <authorList>
            <person name="Sebaihia M."/>
            <person name="Preston A."/>
            <person name="Maskell D.J."/>
            <person name="Kuzmiak H."/>
            <person name="Connell T.D."/>
            <person name="King N.D."/>
            <person name="Orndorff P.E."/>
            <person name="Miyamoto D.M."/>
            <person name="Thomson N.R."/>
            <person name="Harris D."/>
            <person name="Goble A."/>
            <person name="Lord A."/>
            <person name="Murphy L."/>
            <person name="Quail M.A."/>
            <person name="Rutter S."/>
            <person name="Squares R."/>
            <person name="Squares S."/>
            <person name="Woodward J."/>
            <person name="Parkhill J."/>
            <person name="Temple L.M."/>
        </authorList>
    </citation>
    <scope>NUCLEOTIDE SEQUENCE [LARGE SCALE GENOMIC DNA]</scope>
    <source>
        <strain evidence="1 2">197N</strain>
    </source>
</reference>
<dbReference type="Proteomes" id="UP000001977">
    <property type="component" value="Chromosome"/>
</dbReference>
<evidence type="ECO:0000313" key="2">
    <source>
        <dbReference type="Proteomes" id="UP000001977"/>
    </source>
</evidence>
<dbReference type="KEGG" id="bav:BAV3246"/>
<evidence type="ECO:0000313" key="1">
    <source>
        <dbReference type="EMBL" id="CAJ50856.1"/>
    </source>
</evidence>
<dbReference type="HOGENOM" id="CLU_2631109_0_0_4"/>
<proteinExistence type="predicted"/>
<organism evidence="1 2">
    <name type="scientific">Bordetella avium (strain 197N)</name>
    <dbReference type="NCBI Taxonomy" id="360910"/>
    <lineage>
        <taxon>Bacteria</taxon>
        <taxon>Pseudomonadati</taxon>
        <taxon>Pseudomonadota</taxon>
        <taxon>Betaproteobacteria</taxon>
        <taxon>Burkholderiales</taxon>
        <taxon>Alcaligenaceae</taxon>
        <taxon>Bordetella</taxon>
    </lineage>
</organism>
<dbReference type="AlphaFoldDB" id="Q2KU04"/>
<accession>Q2KU04</accession>
<keyword evidence="2" id="KW-1185">Reference proteome</keyword>